<evidence type="ECO:0000313" key="1">
    <source>
        <dbReference type="Proteomes" id="UP000790787"/>
    </source>
</evidence>
<evidence type="ECO:0000313" key="2">
    <source>
        <dbReference type="RefSeq" id="XP_075101582.1"/>
    </source>
</evidence>
<proteinExistence type="predicted"/>
<reference evidence="1" key="1">
    <citation type="journal article" date="2014" name="Nat. Commun.">
        <title>The tobacco genome sequence and its comparison with those of tomato and potato.</title>
        <authorList>
            <person name="Sierro N."/>
            <person name="Battey J.N."/>
            <person name="Ouadi S."/>
            <person name="Bakaher N."/>
            <person name="Bovet L."/>
            <person name="Willig A."/>
            <person name="Goepfert S."/>
            <person name="Peitsch M.C."/>
            <person name="Ivanov N.V."/>
        </authorList>
    </citation>
    <scope>NUCLEOTIDE SEQUENCE [LARGE SCALE GENOMIC DNA]</scope>
</reference>
<keyword evidence="1" id="KW-1185">Reference proteome</keyword>
<gene>
    <name evidence="2" type="primary">LOC142177023</name>
</gene>
<name>A0AC58TWJ9_TOBAC</name>
<dbReference type="Proteomes" id="UP000790787">
    <property type="component" value="Chromosome 23"/>
</dbReference>
<sequence>MAIKFNFILETLSALVVAAVLFHVSTAHGDRRKVLVFKWNPIKNVTDPKVVDIGKFAINEHNKEAKIKLKFQKNVKGEIQVVEDVYYAENYRMVIAATDGGGSPHNYLAEGGRREALMVGWWTPIKDLTNPKVVEIGKFAVDEHNKEAKTKLEYQKVVEGEKQTVTDVHYYRKNYRLVIAATDGGSPHNYLAEVADMPWEKSRNLTSFKEKN</sequence>
<organism evidence="1 2">
    <name type="scientific">Nicotiana tabacum</name>
    <name type="common">Common tobacco</name>
    <dbReference type="NCBI Taxonomy" id="4097"/>
    <lineage>
        <taxon>Eukaryota</taxon>
        <taxon>Viridiplantae</taxon>
        <taxon>Streptophyta</taxon>
        <taxon>Embryophyta</taxon>
        <taxon>Tracheophyta</taxon>
        <taxon>Spermatophyta</taxon>
        <taxon>Magnoliopsida</taxon>
        <taxon>eudicotyledons</taxon>
        <taxon>Gunneridae</taxon>
        <taxon>Pentapetalae</taxon>
        <taxon>asterids</taxon>
        <taxon>lamiids</taxon>
        <taxon>Solanales</taxon>
        <taxon>Solanaceae</taxon>
        <taxon>Nicotianoideae</taxon>
        <taxon>Nicotianeae</taxon>
        <taxon>Nicotiana</taxon>
    </lineage>
</organism>
<dbReference type="RefSeq" id="XP_075101582.1">
    <property type="nucleotide sequence ID" value="XM_075245481.1"/>
</dbReference>
<reference evidence="2" key="2">
    <citation type="submission" date="2025-08" db="UniProtKB">
        <authorList>
            <consortium name="RefSeq"/>
        </authorList>
    </citation>
    <scope>IDENTIFICATION</scope>
    <source>
        <tissue evidence="2">Leaf</tissue>
    </source>
</reference>
<protein>
    <submittedName>
        <fullName evidence="2">Cysteine proteinase inhibitor 10-like</fullName>
    </submittedName>
</protein>
<accession>A0AC58TWJ9</accession>